<dbReference type="EMBL" id="JAPFFF010000001">
    <property type="protein sequence ID" value="KAK8899630.1"/>
    <property type="molecule type" value="Genomic_DNA"/>
</dbReference>
<dbReference type="InterPro" id="IPR001680">
    <property type="entry name" value="WD40_rpt"/>
</dbReference>
<gene>
    <name evidence="1" type="ORF">M9Y10_001946</name>
</gene>
<accession>A0ABR2LBF2</accession>
<comment type="caution">
    <text evidence="1">The sequence shown here is derived from an EMBL/GenBank/DDBJ whole genome shotgun (WGS) entry which is preliminary data.</text>
</comment>
<dbReference type="InterPro" id="IPR042453">
    <property type="entry name" value="WDR53"/>
</dbReference>
<keyword evidence="2" id="KW-1185">Reference proteome</keyword>
<name>A0ABR2LBF2_9EUKA</name>
<evidence type="ECO:0000313" key="1">
    <source>
        <dbReference type="EMBL" id="KAK8899630.1"/>
    </source>
</evidence>
<dbReference type="InterPro" id="IPR015943">
    <property type="entry name" value="WD40/YVTN_repeat-like_dom_sf"/>
</dbReference>
<protein>
    <submittedName>
        <fullName evidence="1">Uncharacterized protein</fullName>
    </submittedName>
</protein>
<dbReference type="PANTHER" id="PTHR44666">
    <property type="entry name" value="WD REPEAT-CONTAINING PROTEIN 53"/>
    <property type="match status" value="1"/>
</dbReference>
<dbReference type="SMART" id="SM00320">
    <property type="entry name" value="WD40"/>
    <property type="match status" value="2"/>
</dbReference>
<proteinExistence type="predicted"/>
<dbReference type="InterPro" id="IPR036322">
    <property type="entry name" value="WD40_repeat_dom_sf"/>
</dbReference>
<evidence type="ECO:0000313" key="2">
    <source>
        <dbReference type="Proteomes" id="UP001470230"/>
    </source>
</evidence>
<dbReference type="Gene3D" id="2.130.10.10">
    <property type="entry name" value="YVTN repeat-like/Quinoprotein amine dehydrogenase"/>
    <property type="match status" value="2"/>
</dbReference>
<sequence length="298" mass="32733">MEIGEPVYCVSSFPNKPSILAIGCESGKLVVKDVETNKLIYDNNNTDSIIIIRTVDDHTIFAATEEEIFCHDLRENHKPKSIFKSPSEISDFVVNGDLFAFATYSHDILVSDKRMLRKSQAPGILPSVCSSLAFQDSKHLVAGYLDTTVGVWDLTSNKFEPFPEVKSAQFNPSVVHCVATYSNSSSSFFKENYTAVARQTGLCIYSNGKLIIDSLFEHEGAVQVVSFAECFDTPFTVSGAADGTLMVFDCLKLKSLDCLSIENEKIQSITSNSKIIAVADTSDNGNIGIFTPEDFLNQ</sequence>
<dbReference type="PANTHER" id="PTHR44666:SF1">
    <property type="entry name" value="WD REPEAT-CONTAINING PROTEIN 53"/>
    <property type="match status" value="1"/>
</dbReference>
<reference evidence="1 2" key="1">
    <citation type="submission" date="2024-04" db="EMBL/GenBank/DDBJ databases">
        <title>Tritrichomonas musculus Genome.</title>
        <authorList>
            <person name="Alves-Ferreira E."/>
            <person name="Grigg M."/>
            <person name="Lorenzi H."/>
            <person name="Galac M."/>
        </authorList>
    </citation>
    <scope>NUCLEOTIDE SEQUENCE [LARGE SCALE GENOMIC DNA]</scope>
    <source>
        <strain evidence="1 2">EAF2021</strain>
    </source>
</reference>
<organism evidence="1 2">
    <name type="scientific">Tritrichomonas musculus</name>
    <dbReference type="NCBI Taxonomy" id="1915356"/>
    <lineage>
        <taxon>Eukaryota</taxon>
        <taxon>Metamonada</taxon>
        <taxon>Parabasalia</taxon>
        <taxon>Tritrichomonadida</taxon>
        <taxon>Tritrichomonadidae</taxon>
        <taxon>Tritrichomonas</taxon>
    </lineage>
</organism>
<dbReference type="Proteomes" id="UP001470230">
    <property type="component" value="Unassembled WGS sequence"/>
</dbReference>
<dbReference type="SUPFAM" id="SSF50978">
    <property type="entry name" value="WD40 repeat-like"/>
    <property type="match status" value="1"/>
</dbReference>